<protein>
    <submittedName>
        <fullName evidence="3">Uncharacterized protein</fullName>
    </submittedName>
</protein>
<accession>A0A6A4PIH4</accession>
<organism evidence="3 4">
    <name type="scientific">Lupinus albus</name>
    <name type="common">White lupine</name>
    <name type="synonym">Lupinus termis</name>
    <dbReference type="NCBI Taxonomy" id="3870"/>
    <lineage>
        <taxon>Eukaryota</taxon>
        <taxon>Viridiplantae</taxon>
        <taxon>Streptophyta</taxon>
        <taxon>Embryophyta</taxon>
        <taxon>Tracheophyta</taxon>
        <taxon>Spermatophyta</taxon>
        <taxon>Magnoliopsida</taxon>
        <taxon>eudicotyledons</taxon>
        <taxon>Gunneridae</taxon>
        <taxon>Pentapetalae</taxon>
        <taxon>rosids</taxon>
        <taxon>fabids</taxon>
        <taxon>Fabales</taxon>
        <taxon>Fabaceae</taxon>
        <taxon>Papilionoideae</taxon>
        <taxon>50 kb inversion clade</taxon>
        <taxon>genistoids sensu lato</taxon>
        <taxon>core genistoids</taxon>
        <taxon>Genisteae</taxon>
        <taxon>Lupinus</taxon>
    </lineage>
</organism>
<feature type="compositionally biased region" description="Polar residues" evidence="2">
    <location>
        <begin position="22"/>
        <end position="39"/>
    </location>
</feature>
<dbReference type="InterPro" id="IPR039204">
    <property type="entry name" value="MRS2-like"/>
</dbReference>
<dbReference type="PANTHER" id="PTHR13890:SF2">
    <property type="entry name" value="MAGNESIUM TRANSPORTER MRS2-4-RELATED"/>
    <property type="match status" value="1"/>
</dbReference>
<dbReference type="EMBL" id="WOCE01000013">
    <property type="protein sequence ID" value="KAE9601236.1"/>
    <property type="molecule type" value="Genomic_DNA"/>
</dbReference>
<feature type="compositionally biased region" description="Basic residues" evidence="2">
    <location>
        <begin position="1"/>
        <end position="21"/>
    </location>
</feature>
<sequence length="111" mass="12804">MRKVTFSSRRHVPRRRHKKSTRSSQLSESTPPSINGSSHESLVNELKAKKMSGLMRLWMRVDQEGRTEMVEWDKNTIIHHASIPARDLRILGPVYSHSSNILGLSEEEIKE</sequence>
<evidence type="ECO:0000256" key="1">
    <source>
        <dbReference type="ARBA" id="ARBA00007535"/>
    </source>
</evidence>
<dbReference type="GO" id="GO:0015095">
    <property type="term" value="F:magnesium ion transmembrane transporter activity"/>
    <property type="evidence" value="ECO:0007669"/>
    <property type="project" value="UniProtKB-ARBA"/>
</dbReference>
<evidence type="ECO:0000313" key="3">
    <source>
        <dbReference type="EMBL" id="KAE9601236.1"/>
    </source>
</evidence>
<dbReference type="OrthoDB" id="10251508at2759"/>
<name>A0A6A4PIH4_LUPAL</name>
<dbReference type="PANTHER" id="PTHR13890">
    <property type="entry name" value="RNA SPLICING PROTEIN MRS2, MITOCHONDRIAL"/>
    <property type="match status" value="1"/>
</dbReference>
<dbReference type="AlphaFoldDB" id="A0A6A4PIH4"/>
<evidence type="ECO:0000313" key="4">
    <source>
        <dbReference type="Proteomes" id="UP000447434"/>
    </source>
</evidence>
<comment type="caution">
    <text evidence="3">The sequence shown here is derived from an EMBL/GenBank/DDBJ whole genome shotgun (WGS) entry which is preliminary data.</text>
</comment>
<reference evidence="4" key="1">
    <citation type="journal article" date="2020" name="Nat. Commun.">
        <title>Genome sequence of the cluster root forming white lupin.</title>
        <authorList>
            <person name="Hufnagel B."/>
            <person name="Marques A."/>
            <person name="Soriano A."/>
            <person name="Marques L."/>
            <person name="Divol F."/>
            <person name="Doumas P."/>
            <person name="Sallet E."/>
            <person name="Mancinotti D."/>
            <person name="Carrere S."/>
            <person name="Marande W."/>
            <person name="Arribat S."/>
            <person name="Keller J."/>
            <person name="Huneau C."/>
            <person name="Blein T."/>
            <person name="Aime D."/>
            <person name="Laguerre M."/>
            <person name="Taylor J."/>
            <person name="Schubert V."/>
            <person name="Nelson M."/>
            <person name="Geu-Flores F."/>
            <person name="Crespi M."/>
            <person name="Gallardo-Guerrero K."/>
            <person name="Delaux P.-M."/>
            <person name="Salse J."/>
            <person name="Berges H."/>
            <person name="Guyot R."/>
            <person name="Gouzy J."/>
            <person name="Peret B."/>
        </authorList>
    </citation>
    <scope>NUCLEOTIDE SEQUENCE [LARGE SCALE GENOMIC DNA]</scope>
    <source>
        <strain evidence="4">cv. Amiga</strain>
    </source>
</reference>
<comment type="similarity">
    <text evidence="1">Belongs to the CorA metal ion transporter (MIT) (TC 1.A.35.5) family.</text>
</comment>
<keyword evidence="4" id="KW-1185">Reference proteome</keyword>
<proteinExistence type="inferred from homology"/>
<evidence type="ECO:0000256" key="2">
    <source>
        <dbReference type="SAM" id="MobiDB-lite"/>
    </source>
</evidence>
<feature type="region of interest" description="Disordered" evidence="2">
    <location>
        <begin position="1"/>
        <end position="39"/>
    </location>
</feature>
<gene>
    <name evidence="3" type="ORF">Lalb_Chr13g0295651</name>
</gene>
<dbReference type="Proteomes" id="UP000447434">
    <property type="component" value="Chromosome 13"/>
</dbReference>